<organism evidence="3 4">
    <name type="scientific">Lentzea miocenica</name>
    <dbReference type="NCBI Taxonomy" id="3095431"/>
    <lineage>
        <taxon>Bacteria</taxon>
        <taxon>Bacillati</taxon>
        <taxon>Actinomycetota</taxon>
        <taxon>Actinomycetes</taxon>
        <taxon>Pseudonocardiales</taxon>
        <taxon>Pseudonocardiaceae</taxon>
        <taxon>Lentzea</taxon>
    </lineage>
</organism>
<feature type="signal peptide" evidence="2">
    <location>
        <begin position="1"/>
        <end position="20"/>
    </location>
</feature>
<protein>
    <submittedName>
        <fullName evidence="3">Uncharacterized protein</fullName>
    </submittedName>
</protein>
<dbReference type="Proteomes" id="UP001285521">
    <property type="component" value="Unassembled WGS sequence"/>
</dbReference>
<evidence type="ECO:0000313" key="4">
    <source>
        <dbReference type="Proteomes" id="UP001285521"/>
    </source>
</evidence>
<feature type="region of interest" description="Disordered" evidence="1">
    <location>
        <begin position="67"/>
        <end position="105"/>
    </location>
</feature>
<accession>A0ABU4T160</accession>
<dbReference type="EMBL" id="JAXAVW010000013">
    <property type="protein sequence ID" value="MDX8031890.1"/>
    <property type="molecule type" value="Genomic_DNA"/>
</dbReference>
<comment type="caution">
    <text evidence="3">The sequence shown here is derived from an EMBL/GenBank/DDBJ whole genome shotgun (WGS) entry which is preliminary data.</text>
</comment>
<evidence type="ECO:0000256" key="1">
    <source>
        <dbReference type="SAM" id="MobiDB-lite"/>
    </source>
</evidence>
<feature type="region of interest" description="Disordered" evidence="1">
    <location>
        <begin position="31"/>
        <end position="55"/>
    </location>
</feature>
<gene>
    <name evidence="3" type="ORF">SK803_16825</name>
</gene>
<keyword evidence="4" id="KW-1185">Reference proteome</keyword>
<dbReference type="RefSeq" id="WP_319966945.1">
    <property type="nucleotide sequence ID" value="NZ_JAXAVW010000013.1"/>
</dbReference>
<name>A0ABU4T160_9PSEU</name>
<keyword evidence="2" id="KW-0732">Signal</keyword>
<reference evidence="3 4" key="1">
    <citation type="submission" date="2023-11" db="EMBL/GenBank/DDBJ databases">
        <title>Lentzea sokolovensis, sp. nov., Lentzea kristufkii, sp. nov., and Lentzea miocenensis, sp. nov., rare actinobacteria from Sokolov Coal Basin, Miocene lacustrine sediment, Czech Republic.</title>
        <authorList>
            <person name="Lara A."/>
            <person name="Kotroba L."/>
            <person name="Nouioui I."/>
            <person name="Neumann-Schaal M."/>
            <person name="Mast Y."/>
            <person name="Chronakova A."/>
        </authorList>
    </citation>
    <scope>NUCLEOTIDE SEQUENCE [LARGE SCALE GENOMIC DNA]</scope>
    <source>
        <strain evidence="3 4">BCCO 10_0856</strain>
    </source>
</reference>
<proteinExistence type="predicted"/>
<evidence type="ECO:0000313" key="3">
    <source>
        <dbReference type="EMBL" id="MDX8031890.1"/>
    </source>
</evidence>
<sequence>MGRVLGALIVMLLCAACGRADLKTADGLPSVLPTGTPTETPPPTVPTSLSPAGPCQVEEKVPEPVVQTVPPAQPTGGATPDVAPHNAENSRWKQRKPLNAKGVQTGRDTIARVRPVLERVCGSGDFSVDATKKALSGYEAYVIRPYERETFVGFTITVSNGPTERVTCLIGDLKPGLVRIFVDGTTGEGDCYEPKSH</sequence>
<evidence type="ECO:0000256" key="2">
    <source>
        <dbReference type="SAM" id="SignalP"/>
    </source>
</evidence>
<feature type="chain" id="PRO_5046629713" evidence="2">
    <location>
        <begin position="21"/>
        <end position="197"/>
    </location>
</feature>